<dbReference type="RefSeq" id="WP_278015784.1">
    <property type="nucleotide sequence ID" value="NZ_CP121106.1"/>
</dbReference>
<dbReference type="EMBL" id="CP121106">
    <property type="protein sequence ID" value="WFL77025.1"/>
    <property type="molecule type" value="Genomic_DNA"/>
</dbReference>
<keyword evidence="1" id="KW-0812">Transmembrane</keyword>
<feature type="transmembrane region" description="Helical" evidence="1">
    <location>
        <begin position="12"/>
        <end position="32"/>
    </location>
</feature>
<name>A0ABY8FPV2_9SPHN</name>
<organism evidence="2 3">
    <name type="scientific">Altererythrobacter arenosus</name>
    <dbReference type="NCBI Taxonomy" id="3032592"/>
    <lineage>
        <taxon>Bacteria</taxon>
        <taxon>Pseudomonadati</taxon>
        <taxon>Pseudomonadota</taxon>
        <taxon>Alphaproteobacteria</taxon>
        <taxon>Sphingomonadales</taxon>
        <taxon>Erythrobacteraceae</taxon>
        <taxon>Altererythrobacter</taxon>
    </lineage>
</organism>
<accession>A0ABY8FPV2</accession>
<keyword evidence="1" id="KW-1133">Transmembrane helix</keyword>
<keyword evidence="3" id="KW-1185">Reference proteome</keyword>
<proteinExistence type="predicted"/>
<feature type="transmembrane region" description="Helical" evidence="1">
    <location>
        <begin position="155"/>
        <end position="174"/>
    </location>
</feature>
<feature type="transmembrane region" description="Helical" evidence="1">
    <location>
        <begin position="87"/>
        <end position="104"/>
    </location>
</feature>
<keyword evidence="1" id="KW-0472">Membrane</keyword>
<reference evidence="2 3" key="1">
    <citation type="submission" date="2023-03" db="EMBL/GenBank/DDBJ databases">
        <title>Altererythrobacter sp. CAU 1644 isolated from sand.</title>
        <authorList>
            <person name="Kim W."/>
        </authorList>
    </citation>
    <scope>NUCLEOTIDE SEQUENCE [LARGE SCALE GENOMIC DNA]</scope>
    <source>
        <strain evidence="2 3">CAU 1644</strain>
    </source>
</reference>
<evidence type="ECO:0000256" key="1">
    <source>
        <dbReference type="SAM" id="Phobius"/>
    </source>
</evidence>
<dbReference type="Proteomes" id="UP001215827">
    <property type="component" value="Chromosome"/>
</dbReference>
<evidence type="ECO:0000313" key="2">
    <source>
        <dbReference type="EMBL" id="WFL77025.1"/>
    </source>
</evidence>
<protein>
    <recommendedName>
        <fullName evidence="4">DUF4386 family protein</fullName>
    </recommendedName>
</protein>
<evidence type="ECO:0000313" key="3">
    <source>
        <dbReference type="Proteomes" id="UP001215827"/>
    </source>
</evidence>
<sequence length="233" mass="25258">MSKLIGRLGTPGATLLFFALTIAILLVMRDYFPAELAIPLEGSDIRPVLLLEFASKPEHLINIFGEPGDPARADRIAGMNTGNALDYLLMPAYGLLTLSFFFGVARELADRRWRFFGWLAVIAAVSDAVENAIMFSMVADMSNAMPEMALLPYPVWLKFGLLALTCGAAVAAFAKLKRWILALLCVPAPLLLVPGMLDPFGLAPMATSMIGLGWAAMAIHAATRWIAHSRKPV</sequence>
<feature type="transmembrane region" description="Helical" evidence="1">
    <location>
        <begin position="116"/>
        <end position="135"/>
    </location>
</feature>
<feature type="transmembrane region" description="Helical" evidence="1">
    <location>
        <begin position="209"/>
        <end position="227"/>
    </location>
</feature>
<gene>
    <name evidence="2" type="ORF">P7228_13665</name>
</gene>
<feature type="transmembrane region" description="Helical" evidence="1">
    <location>
        <begin position="179"/>
        <end position="197"/>
    </location>
</feature>
<evidence type="ECO:0008006" key="4">
    <source>
        <dbReference type="Google" id="ProtNLM"/>
    </source>
</evidence>